<dbReference type="AlphaFoldDB" id="A0A7S4G9B6"/>
<dbReference type="InterPro" id="IPR036005">
    <property type="entry name" value="Creatinase/aminopeptidase-like"/>
</dbReference>
<evidence type="ECO:0000256" key="1">
    <source>
        <dbReference type="ARBA" id="ARBA00001936"/>
    </source>
</evidence>
<keyword evidence="3" id="KW-0479">Metal-binding</keyword>
<dbReference type="PANTHER" id="PTHR43763:SF6">
    <property type="entry name" value="XAA-PRO AMINOPEPTIDASE 1"/>
    <property type="match status" value="1"/>
</dbReference>
<dbReference type="GO" id="GO:0046872">
    <property type="term" value="F:metal ion binding"/>
    <property type="evidence" value="ECO:0007669"/>
    <property type="project" value="UniProtKB-KW"/>
</dbReference>
<dbReference type="Pfam" id="PF16188">
    <property type="entry name" value="Peptidase_M24_C"/>
    <property type="match status" value="1"/>
</dbReference>
<dbReference type="InterPro" id="IPR000994">
    <property type="entry name" value="Pept_M24"/>
</dbReference>
<dbReference type="FunFam" id="3.90.230.10:FF:000007">
    <property type="entry name" value="Xaa-Pro aminopeptidase P"/>
    <property type="match status" value="1"/>
</dbReference>
<evidence type="ECO:0000256" key="5">
    <source>
        <dbReference type="ARBA" id="ARBA00023211"/>
    </source>
</evidence>
<comment type="cofactor">
    <cofactor evidence="1">
        <name>Mn(2+)</name>
        <dbReference type="ChEBI" id="CHEBI:29035"/>
    </cofactor>
</comment>
<dbReference type="Pfam" id="PF01321">
    <property type="entry name" value="Creatinase_N"/>
    <property type="match status" value="1"/>
</dbReference>
<dbReference type="Pfam" id="PF16189">
    <property type="entry name" value="Creatinase_N_2"/>
    <property type="match status" value="1"/>
</dbReference>
<feature type="domain" description="Creatinase N-terminal" evidence="8">
    <location>
        <begin position="137"/>
        <end position="262"/>
    </location>
</feature>
<sequence>MATRNIPHPGAQVTSVLARPSLQPRISAHQSPGHVDSRLQRMLSDRMESSGPQFSTSEISPAHQVTLWGGALFALVASITVAAFMAGRRLGARSAVQPTAYPQTKPGMHVGRADYRLYPMAMASVAGTSDVIVTAHRVEHLRHLMAEAGVSAYLIPSSDPHMSEYTPERYMQRGYITGFDGSFGFVVVTQKEALLWTDGRYFLQASQQLESPVWTLMKGGQPGVPTSHDWVAANMDAGAVVGFDPWTMSSTVYSQFAAAFKEKAADKGIQMKPLDGNLVDKVWTEDSKVSMPTVSKDPVFIHDVKYAGKSVVDKLTDLAKELEAAGQDRILLTALDDIAWLLNLRGADVNFNPVFLSYCIACRDGTAQVFMDPAKVTAEVAAHLTAANVTLLPYKQVADVLADTSQGPVRYSYDPSLCNMKLCQILEDNPKAECTPQPSLVMFAKSIKNDVELRGMRRCHVRDAAALCKYFLWLEDQHAAGHPVTEVTGAAQLAKFRAEGEHFVSLSFETISSVDSNAAIIHYNPNNGDQRPITADSMYLLDSGAQYLDGTTDVTRTMHFGTPSAKQKECFTRALKGHLALSNCVFPDHVTGQQLDVLARSALWQAGLDYNHGTGHGVGCFLNVHEGPHGISPRPNTNKLMAGAIVSNEPGYYEDGEFGIRIENLCYFKEVDTKYNTKRFLGMEDLTLVPIQKKLVDVELLTDAELDSLNAYHQRVLKEVSPMLANEERVLEWLKEACAPLNHVATGLSR</sequence>
<feature type="domain" description="Peptidase M24 C-terminal" evidence="9">
    <location>
        <begin position="680"/>
        <end position="741"/>
    </location>
</feature>
<dbReference type="Gene3D" id="3.40.350.10">
    <property type="entry name" value="Creatinase/prolidase N-terminal domain"/>
    <property type="match status" value="2"/>
</dbReference>
<evidence type="ECO:0000259" key="9">
    <source>
        <dbReference type="Pfam" id="PF16188"/>
    </source>
</evidence>
<keyword evidence="6" id="KW-1133">Transmembrane helix</keyword>
<accession>A0A7S4G9B6</accession>
<dbReference type="InterPro" id="IPR029149">
    <property type="entry name" value="Creatin/AminoP/Spt16_N"/>
</dbReference>
<keyword evidence="6" id="KW-0812">Transmembrane</keyword>
<dbReference type="SUPFAM" id="SSF53092">
    <property type="entry name" value="Creatinase/prolidase N-terminal domain"/>
    <property type="match status" value="1"/>
</dbReference>
<evidence type="ECO:0000256" key="2">
    <source>
        <dbReference type="ARBA" id="ARBA00008766"/>
    </source>
</evidence>
<keyword evidence="6" id="KW-0472">Membrane</keyword>
<feature type="domain" description="Peptidase M24" evidence="7">
    <location>
        <begin position="455"/>
        <end position="668"/>
    </location>
</feature>
<evidence type="ECO:0000259" key="7">
    <source>
        <dbReference type="Pfam" id="PF00557"/>
    </source>
</evidence>
<dbReference type="CDD" id="cd01085">
    <property type="entry name" value="APP"/>
    <property type="match status" value="1"/>
</dbReference>
<evidence type="ECO:0000256" key="3">
    <source>
        <dbReference type="ARBA" id="ARBA00022723"/>
    </source>
</evidence>
<dbReference type="InterPro" id="IPR000587">
    <property type="entry name" value="Creatinase_N"/>
</dbReference>
<dbReference type="InterPro" id="IPR032416">
    <property type="entry name" value="Peptidase_M24_C"/>
</dbReference>
<evidence type="ECO:0000259" key="8">
    <source>
        <dbReference type="Pfam" id="PF01321"/>
    </source>
</evidence>
<dbReference type="FunFam" id="3.40.350.10:FF:000003">
    <property type="entry name" value="Xaa-pro aminopeptidase P"/>
    <property type="match status" value="1"/>
</dbReference>
<dbReference type="Pfam" id="PF00557">
    <property type="entry name" value="Peptidase_M24"/>
    <property type="match status" value="1"/>
</dbReference>
<evidence type="ECO:0000256" key="6">
    <source>
        <dbReference type="SAM" id="Phobius"/>
    </source>
</evidence>
<gene>
    <name evidence="10" type="ORF">EGYM00163_LOCUS40583</name>
</gene>
<dbReference type="GO" id="GO:0005737">
    <property type="term" value="C:cytoplasm"/>
    <property type="evidence" value="ECO:0007669"/>
    <property type="project" value="UniProtKB-ARBA"/>
</dbReference>
<feature type="transmembrane region" description="Helical" evidence="6">
    <location>
        <begin position="65"/>
        <end position="86"/>
    </location>
</feature>
<proteinExistence type="inferred from homology"/>
<dbReference type="Gene3D" id="3.90.230.10">
    <property type="entry name" value="Creatinase/methionine aminopeptidase superfamily"/>
    <property type="match status" value="1"/>
</dbReference>
<keyword evidence="5" id="KW-0464">Manganese</keyword>
<dbReference type="SUPFAM" id="SSF55920">
    <property type="entry name" value="Creatinase/aminopeptidase"/>
    <property type="match status" value="1"/>
</dbReference>
<evidence type="ECO:0000256" key="4">
    <source>
        <dbReference type="ARBA" id="ARBA00022801"/>
    </source>
</evidence>
<reference evidence="10" key="1">
    <citation type="submission" date="2021-01" db="EMBL/GenBank/DDBJ databases">
        <authorList>
            <person name="Corre E."/>
            <person name="Pelletier E."/>
            <person name="Niang G."/>
            <person name="Scheremetjew M."/>
            <person name="Finn R."/>
            <person name="Kale V."/>
            <person name="Holt S."/>
            <person name="Cochrane G."/>
            <person name="Meng A."/>
            <person name="Brown T."/>
            <person name="Cohen L."/>
        </authorList>
    </citation>
    <scope>NUCLEOTIDE SEQUENCE</scope>
    <source>
        <strain evidence="10">CCMP1594</strain>
    </source>
</reference>
<organism evidence="10">
    <name type="scientific">Eutreptiella gymnastica</name>
    <dbReference type="NCBI Taxonomy" id="73025"/>
    <lineage>
        <taxon>Eukaryota</taxon>
        <taxon>Discoba</taxon>
        <taxon>Euglenozoa</taxon>
        <taxon>Euglenida</taxon>
        <taxon>Spirocuta</taxon>
        <taxon>Euglenophyceae</taxon>
        <taxon>Eutreptiales</taxon>
        <taxon>Eutreptiaceae</taxon>
        <taxon>Eutreptiella</taxon>
    </lineage>
</organism>
<name>A0A7S4G9B6_9EUGL</name>
<dbReference type="EMBL" id="HBJA01117882">
    <property type="protein sequence ID" value="CAE0829305.1"/>
    <property type="molecule type" value="Transcribed_RNA"/>
</dbReference>
<keyword evidence="4" id="KW-0378">Hydrolase</keyword>
<evidence type="ECO:0008006" key="11">
    <source>
        <dbReference type="Google" id="ProtNLM"/>
    </source>
</evidence>
<dbReference type="GO" id="GO:0070006">
    <property type="term" value="F:metalloaminopeptidase activity"/>
    <property type="evidence" value="ECO:0007669"/>
    <property type="project" value="InterPro"/>
</dbReference>
<protein>
    <recommendedName>
        <fullName evidence="11">Aminopeptidase P N-terminal domain-containing protein</fullName>
    </recommendedName>
</protein>
<dbReference type="InterPro" id="IPR050422">
    <property type="entry name" value="X-Pro_aminopeptidase_P"/>
</dbReference>
<evidence type="ECO:0000313" key="10">
    <source>
        <dbReference type="EMBL" id="CAE0829305.1"/>
    </source>
</evidence>
<dbReference type="PANTHER" id="PTHR43763">
    <property type="entry name" value="XAA-PRO AMINOPEPTIDASE 1"/>
    <property type="match status" value="1"/>
</dbReference>
<dbReference type="InterPro" id="IPR033740">
    <property type="entry name" value="Pept_M24B"/>
</dbReference>
<comment type="similarity">
    <text evidence="2">Belongs to the peptidase M24B family.</text>
</comment>